<accession>A0AAU9D0G6</accession>
<evidence type="ECO:0000313" key="11">
    <source>
        <dbReference type="Proteomes" id="UP001321450"/>
    </source>
</evidence>
<comment type="catalytic activity">
    <reaction evidence="8">
        <text>L-tyrosyl-[protein] + ATP = O-phospho-L-tyrosyl-[protein] + ADP + H(+)</text>
        <dbReference type="Rhea" id="RHEA:10596"/>
        <dbReference type="Rhea" id="RHEA-COMP:10136"/>
        <dbReference type="Rhea" id="RHEA-COMP:20101"/>
        <dbReference type="ChEBI" id="CHEBI:15378"/>
        <dbReference type="ChEBI" id="CHEBI:30616"/>
        <dbReference type="ChEBI" id="CHEBI:46858"/>
        <dbReference type="ChEBI" id="CHEBI:61978"/>
        <dbReference type="ChEBI" id="CHEBI:456216"/>
        <dbReference type="EC" id="2.7.10.2"/>
    </reaction>
</comment>
<protein>
    <recommendedName>
        <fullName evidence="2">non-specific protein-tyrosine kinase</fullName>
        <ecNumber evidence="2">2.7.10.2</ecNumber>
    </recommendedName>
</protein>
<dbReference type="PANTHER" id="PTHR32309:SF13">
    <property type="entry name" value="FERRIC ENTEROBACTIN TRANSPORT PROTEIN FEPE"/>
    <property type="match status" value="1"/>
</dbReference>
<dbReference type="InterPro" id="IPR050445">
    <property type="entry name" value="Bact_polysacc_biosynth/exp"/>
</dbReference>
<dbReference type="CDD" id="cd05387">
    <property type="entry name" value="BY-kinase"/>
    <property type="match status" value="1"/>
</dbReference>
<dbReference type="EMBL" id="AP024718">
    <property type="protein sequence ID" value="BCX89819.1"/>
    <property type="molecule type" value="Genomic_DNA"/>
</dbReference>
<dbReference type="KEGG" id="meiy:MIN45_P2192"/>
<dbReference type="PANTHER" id="PTHR32309">
    <property type="entry name" value="TYROSINE-PROTEIN KINASE"/>
    <property type="match status" value="1"/>
</dbReference>
<evidence type="ECO:0000256" key="7">
    <source>
        <dbReference type="ARBA" id="ARBA00023137"/>
    </source>
</evidence>
<dbReference type="SUPFAM" id="SSF52540">
    <property type="entry name" value="P-loop containing nucleoside triphosphate hydrolases"/>
    <property type="match status" value="1"/>
</dbReference>
<organism evidence="10 11">
    <name type="scientific">Methylomarinovum tepidoasis</name>
    <dbReference type="NCBI Taxonomy" id="2840183"/>
    <lineage>
        <taxon>Bacteria</taxon>
        <taxon>Pseudomonadati</taxon>
        <taxon>Pseudomonadota</taxon>
        <taxon>Gammaproteobacteria</taxon>
        <taxon>Methylococcales</taxon>
        <taxon>Methylothermaceae</taxon>
        <taxon>Methylomarinovum</taxon>
    </lineage>
</organism>
<comment type="similarity">
    <text evidence="1">Belongs to the CpsD/CapB family.</text>
</comment>
<evidence type="ECO:0000313" key="10">
    <source>
        <dbReference type="EMBL" id="BCX89819.1"/>
    </source>
</evidence>
<keyword evidence="5 10" id="KW-0418">Kinase</keyword>
<sequence>MKQVSGVSIIEKALEKQGDISPEPATFEAVPDEFVPEAAKPPPPVSKPQIVVNRERLQERGMLSPDAAEGQLAEEYRMIKRPLLMNAFGEGAEVIPHANLILVTSSLPGEGKTFTAVNLALSIAAERDKTVLLIDADVVKPAASRLFDAHERPGLIDVLERERPLADVLLRTDIPKLTLLPAGRHHTHATELLASEEMQRLAREISQRYPDRVVVFDSPPLLATTQASVLATHVGQVVLVVEAEATPQYIVKEAADMLSTCEVVGCVLNKTQQGFGLGYYAYYGYKYYNYGE</sequence>
<dbReference type="Proteomes" id="UP001321450">
    <property type="component" value="Chromosome"/>
</dbReference>
<dbReference type="GO" id="GO:0005524">
    <property type="term" value="F:ATP binding"/>
    <property type="evidence" value="ECO:0007669"/>
    <property type="project" value="UniProtKB-KW"/>
</dbReference>
<keyword evidence="4" id="KW-0547">Nucleotide-binding</keyword>
<dbReference type="InterPro" id="IPR027417">
    <property type="entry name" value="P-loop_NTPase"/>
</dbReference>
<dbReference type="NCBIfam" id="TIGR01007">
    <property type="entry name" value="eps_fam"/>
    <property type="match status" value="1"/>
</dbReference>
<name>A0AAU9D0G6_9GAMM</name>
<dbReference type="NCBIfam" id="TIGR03018">
    <property type="entry name" value="pepcterm_TyrKin"/>
    <property type="match status" value="1"/>
</dbReference>
<evidence type="ECO:0000259" key="9">
    <source>
        <dbReference type="Pfam" id="PF13614"/>
    </source>
</evidence>
<evidence type="ECO:0000256" key="2">
    <source>
        <dbReference type="ARBA" id="ARBA00011903"/>
    </source>
</evidence>
<keyword evidence="3 10" id="KW-0808">Transferase</keyword>
<evidence type="ECO:0000256" key="3">
    <source>
        <dbReference type="ARBA" id="ARBA00022679"/>
    </source>
</evidence>
<keyword evidence="11" id="KW-1185">Reference proteome</keyword>
<evidence type="ECO:0000256" key="8">
    <source>
        <dbReference type="ARBA" id="ARBA00051245"/>
    </source>
</evidence>
<keyword evidence="6" id="KW-0067">ATP-binding</keyword>
<keyword evidence="7 10" id="KW-0829">Tyrosine-protein kinase</keyword>
<dbReference type="Pfam" id="PF13614">
    <property type="entry name" value="AAA_31"/>
    <property type="match status" value="1"/>
</dbReference>
<proteinExistence type="inferred from homology"/>
<dbReference type="AlphaFoldDB" id="A0AAU9D0G6"/>
<dbReference type="Gene3D" id="3.40.50.300">
    <property type="entry name" value="P-loop containing nucleotide triphosphate hydrolases"/>
    <property type="match status" value="1"/>
</dbReference>
<dbReference type="InterPro" id="IPR005702">
    <property type="entry name" value="Wzc-like_C"/>
</dbReference>
<evidence type="ECO:0000256" key="4">
    <source>
        <dbReference type="ARBA" id="ARBA00022741"/>
    </source>
</evidence>
<reference evidence="11" key="1">
    <citation type="journal article" date="2024" name="Int. J. Syst. Evol. Microbiol.">
        <title>Methylomarinovum tepidoasis sp. nov., a moderately thermophilic methanotroph of the family Methylothermaceae isolated from a deep-sea hydrothermal field.</title>
        <authorList>
            <person name="Hirayama H."/>
            <person name="Takaki Y."/>
            <person name="Abe M."/>
            <person name="Miyazaki M."/>
            <person name="Uematsu K."/>
            <person name="Matsui Y."/>
            <person name="Takai K."/>
        </authorList>
    </citation>
    <scope>NUCLEOTIDE SEQUENCE [LARGE SCALE GENOMIC DNA]</scope>
    <source>
        <strain evidence="11">IN45</strain>
    </source>
</reference>
<dbReference type="InterPro" id="IPR025669">
    <property type="entry name" value="AAA_dom"/>
</dbReference>
<evidence type="ECO:0000256" key="5">
    <source>
        <dbReference type="ARBA" id="ARBA00022777"/>
    </source>
</evidence>
<feature type="domain" description="AAA" evidence="9">
    <location>
        <begin position="103"/>
        <end position="245"/>
    </location>
</feature>
<dbReference type="GO" id="GO:0005886">
    <property type="term" value="C:plasma membrane"/>
    <property type="evidence" value="ECO:0007669"/>
    <property type="project" value="TreeGrafter"/>
</dbReference>
<gene>
    <name evidence="10" type="ORF">MIN45_P2192</name>
</gene>
<evidence type="ECO:0000256" key="6">
    <source>
        <dbReference type="ARBA" id="ARBA00022840"/>
    </source>
</evidence>
<dbReference type="GO" id="GO:0004715">
    <property type="term" value="F:non-membrane spanning protein tyrosine kinase activity"/>
    <property type="evidence" value="ECO:0007669"/>
    <property type="project" value="UniProtKB-EC"/>
</dbReference>
<dbReference type="EC" id="2.7.10.2" evidence="2"/>
<evidence type="ECO:0000256" key="1">
    <source>
        <dbReference type="ARBA" id="ARBA00007316"/>
    </source>
</evidence>